<proteinExistence type="predicted"/>
<organism evidence="2 3">
    <name type="scientific">Cichlidogyrus casuarinus</name>
    <dbReference type="NCBI Taxonomy" id="1844966"/>
    <lineage>
        <taxon>Eukaryota</taxon>
        <taxon>Metazoa</taxon>
        <taxon>Spiralia</taxon>
        <taxon>Lophotrochozoa</taxon>
        <taxon>Platyhelminthes</taxon>
        <taxon>Monogenea</taxon>
        <taxon>Monopisthocotylea</taxon>
        <taxon>Dactylogyridea</taxon>
        <taxon>Ancyrocephalidae</taxon>
        <taxon>Cichlidogyrus</taxon>
    </lineage>
</organism>
<feature type="compositionally biased region" description="Basic and acidic residues" evidence="1">
    <location>
        <begin position="1"/>
        <end position="12"/>
    </location>
</feature>
<name>A0ABD2PJF8_9PLAT</name>
<gene>
    <name evidence="2" type="ORF">Ciccas_013876</name>
</gene>
<evidence type="ECO:0000313" key="3">
    <source>
        <dbReference type="Proteomes" id="UP001626550"/>
    </source>
</evidence>
<feature type="non-terminal residue" evidence="2">
    <location>
        <position position="1"/>
    </location>
</feature>
<sequence>QNESRSRSDGLRAGRGHQQGIHTVAEFNGIQLGRERLLPHGTGQGHLLNLFRMVNHRQCHALSI</sequence>
<feature type="region of interest" description="Disordered" evidence="1">
    <location>
        <begin position="1"/>
        <end position="22"/>
    </location>
</feature>
<dbReference type="EMBL" id="JBJKFK010006942">
    <property type="protein sequence ID" value="KAL3307607.1"/>
    <property type="molecule type" value="Genomic_DNA"/>
</dbReference>
<dbReference type="Proteomes" id="UP001626550">
    <property type="component" value="Unassembled WGS sequence"/>
</dbReference>
<feature type="non-terminal residue" evidence="2">
    <location>
        <position position="64"/>
    </location>
</feature>
<evidence type="ECO:0000313" key="2">
    <source>
        <dbReference type="EMBL" id="KAL3307607.1"/>
    </source>
</evidence>
<comment type="caution">
    <text evidence="2">The sequence shown here is derived from an EMBL/GenBank/DDBJ whole genome shotgun (WGS) entry which is preliminary data.</text>
</comment>
<evidence type="ECO:0000256" key="1">
    <source>
        <dbReference type="SAM" id="MobiDB-lite"/>
    </source>
</evidence>
<protein>
    <submittedName>
        <fullName evidence="2">Uncharacterized protein</fullName>
    </submittedName>
</protein>
<reference evidence="2 3" key="1">
    <citation type="submission" date="2024-11" db="EMBL/GenBank/DDBJ databases">
        <title>Adaptive evolution of stress response genes in parasites aligns with host niche diversity.</title>
        <authorList>
            <person name="Hahn C."/>
            <person name="Resl P."/>
        </authorList>
    </citation>
    <scope>NUCLEOTIDE SEQUENCE [LARGE SCALE GENOMIC DNA]</scope>
    <source>
        <strain evidence="2">EGGRZ-B1_66</strain>
        <tissue evidence="2">Body</tissue>
    </source>
</reference>
<accession>A0ABD2PJF8</accession>
<keyword evidence="3" id="KW-1185">Reference proteome</keyword>
<dbReference type="AlphaFoldDB" id="A0ABD2PJF8"/>